<proteinExistence type="predicted"/>
<dbReference type="Proteomes" id="UP000887580">
    <property type="component" value="Unplaced"/>
</dbReference>
<reference evidence="2" key="1">
    <citation type="submission" date="2022-11" db="UniProtKB">
        <authorList>
            <consortium name="WormBaseParasite"/>
        </authorList>
    </citation>
    <scope>IDENTIFICATION</scope>
</reference>
<protein>
    <submittedName>
        <fullName evidence="2">Peptidase aspartic putative domain-containing protein</fullName>
    </submittedName>
</protein>
<organism evidence="1 2">
    <name type="scientific">Panagrolaimus sp. PS1159</name>
    <dbReference type="NCBI Taxonomy" id="55785"/>
    <lineage>
        <taxon>Eukaryota</taxon>
        <taxon>Metazoa</taxon>
        <taxon>Ecdysozoa</taxon>
        <taxon>Nematoda</taxon>
        <taxon>Chromadorea</taxon>
        <taxon>Rhabditida</taxon>
        <taxon>Tylenchina</taxon>
        <taxon>Panagrolaimomorpha</taxon>
        <taxon>Panagrolaimoidea</taxon>
        <taxon>Panagrolaimidae</taxon>
        <taxon>Panagrolaimus</taxon>
    </lineage>
</organism>
<sequence length="615" mass="70008">MAERTFFLLEHVKKDTKANLQDYTQMITTTPPPWTDLQKIDFESQIDLLKENLASWIQLAEKIEEQIKRMRSEDDAKEALLERIDAWKVDNENCTLLKNVKQAIFKATKYAKLNTVGNTPNVGIASSLSLVPIKLAAQNIQKFHGNCLSWKPFWQRYNLNIHSQAYSNVEKLDALFGLLEGKALREVTGFSIIDENYDTVIDTLTKRFGNEEKILFELQTQLSSIPPAKPNARNTTTEIILEKMKEYELKAEINEKIQKEVNYSQTNGFSKSNTSQQSPSKMFRLEDKIKELKSSNRCTKCTGSNHTTEKCFANVVCRKCNGKHYTFLCNPKGNTKPSYNSQTKYPQTNTFITVDKQQGCLLAKEITVMNHETKETAKAVIFFDSGSQRTYVSNKLINQLKLKPISSEHMSVQGIGGKKMYYKSNLIKLGIQTNEGYQDIFANSIKSIATSIPVIEINELNHASYTVKDKVPDILLGMDYFFKFITSVKENNGTFFVESLVGQMIAGKVPVTQDTTVSKTLCNKIDTRYRSAPNKDPEDQTLQEINVTSLPTISSSLKTRAGGEGFAWRKHYSMGDWWKLHENLYGSYEVQQDTNTVLTYDQRGKLILSLEEEPD</sequence>
<dbReference type="WBParaSite" id="PS1159_v2.g6783.t1">
    <property type="protein sequence ID" value="PS1159_v2.g6783.t1"/>
    <property type="gene ID" value="PS1159_v2.g6783"/>
</dbReference>
<evidence type="ECO:0000313" key="1">
    <source>
        <dbReference type="Proteomes" id="UP000887580"/>
    </source>
</evidence>
<name>A0AC35GN60_9BILA</name>
<evidence type="ECO:0000313" key="2">
    <source>
        <dbReference type="WBParaSite" id="PS1159_v2.g6783.t1"/>
    </source>
</evidence>
<accession>A0AC35GN60</accession>